<name>A0AA96D2Q8_9BACT</name>
<evidence type="ECO:0000313" key="4">
    <source>
        <dbReference type="EMBL" id="WNL20467.1"/>
    </source>
</evidence>
<dbReference type="EMBL" id="CP134852">
    <property type="protein sequence ID" value="WNL25746.1"/>
    <property type="molecule type" value="Genomic_DNA"/>
</dbReference>
<gene>
    <name evidence="2" type="ORF">RJG51_06335</name>
    <name evidence="1" type="ORF">RJG52_10600</name>
    <name evidence="3" type="ORF">RJG53_06935</name>
    <name evidence="5" type="ORF">RJG55_10595</name>
    <name evidence="4" type="ORF">RJG56_06785</name>
    <name evidence="6" type="ORF">RJG57_00790</name>
</gene>
<organism evidence="4">
    <name type="scientific">Arcobacter sp. AZ-2023</name>
    <dbReference type="NCBI Taxonomy" id="3074453"/>
    <lineage>
        <taxon>Bacteria</taxon>
        <taxon>Pseudomonadati</taxon>
        <taxon>Campylobacterota</taxon>
        <taxon>Epsilonproteobacteria</taxon>
        <taxon>Campylobacterales</taxon>
        <taxon>Arcobacteraceae</taxon>
        <taxon>Arcobacter</taxon>
    </lineage>
</organism>
<dbReference type="EMBL" id="CP134849">
    <property type="protein sequence ID" value="WNL18332.1"/>
    <property type="molecule type" value="Genomic_DNA"/>
</dbReference>
<proteinExistence type="predicted"/>
<evidence type="ECO:0000313" key="5">
    <source>
        <dbReference type="EMBL" id="WNL23361.1"/>
    </source>
</evidence>
<dbReference type="EMBL" id="CP134844">
    <property type="protein sequence ID" value="WNL12342.1"/>
    <property type="molecule type" value="Genomic_DNA"/>
</dbReference>
<evidence type="ECO:0008006" key="7">
    <source>
        <dbReference type="Google" id="ProtNLM"/>
    </source>
</evidence>
<sequence>MNLLALQPFQNFNENIKPPVYIHNIEKGYLEPQNNHIISFRRDKVLSYYGDNIWDLSPYSKEKTIINFNSILTPSLIIEAKRLLFLYMSYGEGRLKTTPSGRTVAIKYQTINNICLYAYEKGKSLKDIFSDKKLLRMFIIKVMHELTSTAGTIKTILELLKGISYERSGFIYESNKLNEKLLASIDKKYKDSLEQTLMIPVSIYLFSAKARWEHITFLEKHIINLIGFIEKFIQNKEFAIYSIYEVRSGNKENFVSWEQAIEEFNLKKLFSKYNVHSRKNFSNFISKIQGTCRHLIHQYTGMRDNECRSLKHDCWIEKTNNLPSRIFGYESKIHGINTPQVWITHPEIKRVINILNAITKPMHQAYCSDLIDPPLMIRSGFLRNLSKGNSYQEIIPNKFLEELPIDKINIVITKEHLEEELKAIDPYIDFTDHEFIKEGALWKFKTHQYRRSLAIYSQGSGLVSIYAIREQFGHLLTSMTEYYGNGNKNAKKLDGRTNEKEHISNYIKQIKPVVSALSFLKNVVLSKSMNFGSDGAYLQKNFVAKTQEDKEIAILKSSELIKKFKNGILHYQETAMGGCTTPYPCENFLLPDFFIYCKSCEHSIHKIEKIDRLASRQYEYVMKLEKNAPESIEYRTSLKKLNAINEFKNILIKKLEKEKDN</sequence>
<dbReference type="InterPro" id="IPR011010">
    <property type="entry name" value="DNA_brk_join_enz"/>
</dbReference>
<dbReference type="EMBL" id="CP134845">
    <property type="protein sequence ID" value="WNL13660.1"/>
    <property type="molecule type" value="Genomic_DNA"/>
</dbReference>
<dbReference type="EMBL" id="CP134851">
    <property type="protein sequence ID" value="WNL23361.1"/>
    <property type="molecule type" value="Genomic_DNA"/>
</dbReference>
<evidence type="ECO:0000313" key="6">
    <source>
        <dbReference type="EMBL" id="WNL25746.1"/>
    </source>
</evidence>
<evidence type="ECO:0000313" key="3">
    <source>
        <dbReference type="EMBL" id="WNL18332.1"/>
    </source>
</evidence>
<evidence type="ECO:0000313" key="2">
    <source>
        <dbReference type="EMBL" id="WNL13660.1"/>
    </source>
</evidence>
<reference evidence="1" key="2">
    <citation type="submission" date="2023-09" db="EMBL/GenBank/DDBJ databases">
        <title>Characterization of Arcobacter Isolates from Retail Chicken Sold in Supermarkets in Tbilisi, Georgia.</title>
        <authorList>
            <person name="Matthias R."/>
            <person name="Zautner A.E."/>
        </authorList>
    </citation>
    <scope>NUCLEOTIDE SEQUENCE</scope>
    <source>
        <strain evidence="2">LEO 108</strain>
        <strain evidence="1">LEO 109</strain>
    </source>
</reference>
<accession>A0AA96D2Q8</accession>
<dbReference type="EMBL" id="CP134850">
    <property type="protein sequence ID" value="WNL20467.1"/>
    <property type="molecule type" value="Genomic_DNA"/>
</dbReference>
<reference evidence="4" key="1">
    <citation type="submission" date="2023-09" db="EMBL/GenBank/DDBJ databases">
        <title>Arcobacter tbilisiensis sp. nov. isolated from chicken meat in Tbilisi, Georgia.</title>
        <authorList>
            <person name="Matthias R."/>
            <person name="Zautner A.E."/>
        </authorList>
    </citation>
    <scope>NUCLEOTIDE SEQUENCE</scope>
    <source>
        <strain evidence="6">LEO 70</strain>
        <strain evidence="5">LEO 74</strain>
        <strain evidence="4">LEO 79</strain>
        <strain evidence="3">LEO 99</strain>
    </source>
</reference>
<dbReference type="GO" id="GO:0003677">
    <property type="term" value="F:DNA binding"/>
    <property type="evidence" value="ECO:0007669"/>
    <property type="project" value="InterPro"/>
</dbReference>
<protein>
    <recommendedName>
        <fullName evidence="7">Integrase</fullName>
    </recommendedName>
</protein>
<dbReference type="SUPFAM" id="SSF56349">
    <property type="entry name" value="DNA breaking-rejoining enzymes"/>
    <property type="match status" value="1"/>
</dbReference>
<dbReference type="AlphaFoldDB" id="A0AA96D2Q8"/>
<evidence type="ECO:0000313" key="1">
    <source>
        <dbReference type="EMBL" id="WNL12342.1"/>
    </source>
</evidence>